<reference key="1">
    <citation type="journal article" date="2011" name="Mol. Biol. Evol.">
        <title>Unity in variety -- the pan-genome of the Chlamydiae.</title>
        <authorList>
            <person name="Collingro A."/>
            <person name="Tischler P."/>
            <person name="Weinmaier T."/>
            <person name="Penz T."/>
            <person name="Heinz E."/>
            <person name="Brunham R.C."/>
            <person name="Read T.D."/>
            <person name="Bavoil P.M."/>
            <person name="Sachse K."/>
            <person name="Kahane S."/>
            <person name="Friedman M.G."/>
            <person name="Rattei T."/>
            <person name="Myers G.S.A."/>
            <person name="Horn M."/>
        </authorList>
    </citation>
    <scope>NUCLEOTIDE SEQUENCE</scope>
    <source>
        <strain>UV7</strain>
    </source>
</reference>
<dbReference type="Pfam" id="PF12796">
    <property type="entry name" value="Ank_2"/>
    <property type="match status" value="4"/>
</dbReference>
<dbReference type="Gene3D" id="1.25.40.20">
    <property type="entry name" value="Ankyrin repeat-containing domain"/>
    <property type="match status" value="10"/>
</dbReference>
<gene>
    <name evidence="4" type="ordered locus">PUV_10870</name>
</gene>
<name>F8KYT0_PARAV</name>
<dbReference type="PROSITE" id="PS50297">
    <property type="entry name" value="ANK_REP_REGION"/>
    <property type="match status" value="4"/>
</dbReference>
<dbReference type="SUPFAM" id="SSF48403">
    <property type="entry name" value="Ankyrin repeat"/>
    <property type="match status" value="6"/>
</dbReference>
<dbReference type="eggNOG" id="COG0666">
    <property type="taxonomic scope" value="Bacteria"/>
</dbReference>
<dbReference type="PANTHER" id="PTHR24198:SF165">
    <property type="entry name" value="ANKYRIN REPEAT-CONTAINING PROTEIN-RELATED"/>
    <property type="match status" value="1"/>
</dbReference>
<reference evidence="4 5" key="2">
    <citation type="journal article" date="2011" name="Mol. Biol. Evol.">
        <title>Unity in variety--the pan-genome of the Chlamydiae.</title>
        <authorList>
            <person name="Collingro A."/>
            <person name="Tischler P."/>
            <person name="Weinmaier T."/>
            <person name="Penz T."/>
            <person name="Heinz E."/>
            <person name="Brunham R.C."/>
            <person name="Read T.D."/>
            <person name="Bavoil P.M."/>
            <person name="Sachse K."/>
            <person name="Kahane S."/>
            <person name="Friedman M.G."/>
            <person name="Rattei T."/>
            <person name="Myers G.S."/>
            <person name="Horn M."/>
        </authorList>
    </citation>
    <scope>NUCLEOTIDE SEQUENCE [LARGE SCALE GENOMIC DNA]</scope>
    <source>
        <strain evidence="5">UV7</strain>
    </source>
</reference>
<protein>
    <submittedName>
        <fullName evidence="4">Uncharacterized protein</fullName>
    </submittedName>
</protein>
<dbReference type="PANTHER" id="PTHR24198">
    <property type="entry name" value="ANKYRIN REPEAT AND PROTEIN KINASE DOMAIN-CONTAINING PROTEIN"/>
    <property type="match status" value="1"/>
</dbReference>
<dbReference type="HOGENOM" id="CLU_231432_0_0_0"/>
<feature type="repeat" description="ANK" evidence="3">
    <location>
        <begin position="281"/>
        <end position="315"/>
    </location>
</feature>
<dbReference type="STRING" id="765952.PUV_10870"/>
<organism evidence="4 5">
    <name type="scientific">Parachlamydia acanthamoebae (strain UV7)</name>
    <dbReference type="NCBI Taxonomy" id="765952"/>
    <lineage>
        <taxon>Bacteria</taxon>
        <taxon>Pseudomonadati</taxon>
        <taxon>Chlamydiota</taxon>
        <taxon>Chlamydiia</taxon>
        <taxon>Parachlamydiales</taxon>
        <taxon>Parachlamydiaceae</taxon>
        <taxon>Parachlamydia</taxon>
    </lineage>
</organism>
<feature type="repeat" description="ANK" evidence="3">
    <location>
        <begin position="1417"/>
        <end position="1450"/>
    </location>
</feature>
<feature type="repeat" description="ANK" evidence="3">
    <location>
        <begin position="1657"/>
        <end position="1682"/>
    </location>
</feature>
<keyword evidence="1" id="KW-0677">Repeat</keyword>
<dbReference type="RefSeq" id="WP_013924743.1">
    <property type="nucleotide sequence ID" value="NC_015702.1"/>
</dbReference>
<accession>F8KYT0</accession>
<dbReference type="InterPro" id="IPR002110">
    <property type="entry name" value="Ankyrin_rpt"/>
</dbReference>
<dbReference type="InterPro" id="IPR036770">
    <property type="entry name" value="Ankyrin_rpt-contain_sf"/>
</dbReference>
<feature type="repeat" description="ANK" evidence="3">
    <location>
        <begin position="316"/>
        <end position="350"/>
    </location>
</feature>
<keyword evidence="5" id="KW-1185">Reference proteome</keyword>
<evidence type="ECO:0000313" key="5">
    <source>
        <dbReference type="Proteomes" id="UP000000495"/>
    </source>
</evidence>
<evidence type="ECO:0000256" key="3">
    <source>
        <dbReference type="PROSITE-ProRule" id="PRU00023"/>
    </source>
</evidence>
<keyword evidence="2 3" id="KW-0040">ANK repeat</keyword>
<dbReference type="PROSITE" id="PS50088">
    <property type="entry name" value="ANK_REPEAT"/>
    <property type="match status" value="8"/>
</dbReference>
<dbReference type="eggNOG" id="COG2137">
    <property type="taxonomic scope" value="Bacteria"/>
</dbReference>
<dbReference type="KEGG" id="puv:PUV_10870"/>
<dbReference type="Pfam" id="PF00023">
    <property type="entry name" value="Ank"/>
    <property type="match status" value="1"/>
</dbReference>
<feature type="repeat" description="ANK" evidence="3">
    <location>
        <begin position="615"/>
        <end position="648"/>
    </location>
</feature>
<evidence type="ECO:0000256" key="2">
    <source>
        <dbReference type="ARBA" id="ARBA00023043"/>
    </source>
</evidence>
<dbReference type="SMART" id="SM00248">
    <property type="entry name" value="ANK"/>
    <property type="match status" value="35"/>
</dbReference>
<dbReference type="Proteomes" id="UP000000495">
    <property type="component" value="Chromosome"/>
</dbReference>
<feature type="repeat" description="ANK" evidence="3">
    <location>
        <begin position="1198"/>
        <end position="1232"/>
    </location>
</feature>
<feature type="repeat" description="ANK" evidence="3">
    <location>
        <begin position="1272"/>
        <end position="1306"/>
    </location>
</feature>
<sequence length="2412" mass="273520">MTSPIGKNPPYSCHWVKQNSDEIIIKEITDSPKILKKIAKDLLIHTDEIHTFQRVMSCIKQSEIVEIDQKIAHLFLNFAKQQKLIPKVESLVNLKKIIPAQFENSLSYLSLKYDEITEILLYATAETIHELSKNDLFNDPFLVDKSLIFLCSNPSSNPDLIKHFISRQGNVNYSNGLIQGINQTPLLFACKNNPALIPTLLENKAEANFYHYILACGHPKTLPKTLASLIKELEKECPNKNFINFFDRNGMTGLHYACQSNPALIAVLLQKKASPFIKNKEGLLPIHLLCLQNFCTEDHLVKLIEAGADINQKDSRGFTPLIHACNTQPLNLPLINILIKLGADVEVRDSEANTVLHHLCNNSSAKPEVVEAILEKVQNKKNFINYLNKFKENALHRACQSKIHPSILELLLSEGCDFHAFDSSKRLPITYACSNPSFSAQNIQSLFQYLDTSYINYQDSQGQTLLHHVCSANNVRLSAIAILLLKNASVFIVDQTNQSPLYVACANPRASLASIEILAEAAAEQGDLKVYLNQKKIGSNTPAIFEACLANHDANVIDYLISQGANATFIHSKYGSLLHILCLHQNVSEDSIRRIIQALKEEGKDLQAFLNLRAEGKTALEIACESKVGQQIIEMLIDCGTRIDSHNVPFFQRICENPSITSLVLQKFIEVARNGMAIQDYINQAASDGETAIERACKVNPLNSDIIITLVKLGAKPRNGSVLHHLCKNTSLTPDLLQKVIEHELDINLTNDEGLTATQIACACKPPQSAVIQTLIHYRADIIWNNTSILHALCSNPSLTPELLKVFLEEIHPSSDLTHALNLKNSLGETPLAAYVKISHNPEIVQLLFDYGATVEHADLLPLHLACQNSQMLPETLQLIVEAGRHELEAGEYVSLLGEDGTNAIEKACLVYPLNGELIKLLIKLGARTNDGCVLHHLCQNTSLTPELLVDLIKDCSLEEDIHLLNNDRLTVIQVACTCRPINPAIIKILYQLNASLYFQEGETITSILHTICTNPDVTPKTLQAVIDMMASDEDVKDFIDLQNEFGETALAMHVQNGGNPIIIELLTDYNANILLPNMENNTPLHLACMHETVNPEILRHLISAALLQNSNDYVNQQNEIGQTALHILLNAHNLHEEAIQLLLESHSDVRLGDMNQQTPLHIACINPFITITCLNHLFETAFRQNEIAPFVNMRDRHKRTALHYFCLCGKLEHAIFNLLISEGSRVDDLDADSNSTLHLACQNPFVTPTIIHSILTQNSRPHRFINLPNQRGETALHQVCLANDLKIDLIETLIKKNADVGALDKNKKTTLHFICEHPQASVEILLLLIDNVEHRKNYIDQKDTDGCVAIQIACSTTLLNERLIAALIDLGADLTVEDKKGDSLLHLVSNHSTVSLRILEKIVAKSPLQISQINQKGLTPLHYCIANGCHPKTLKFFVENGADIMRQDKSHRSCLEYLIMHADTTSKRLYKFLSKEDLKKFGQLKFHGNNTLLHIACLYNTPLVKSFLELEYDVEALNLDQMSPLHFLCLNSRASPKNFEQLTAKLTHLMIYEYVNQETSNGDSPLKIAAAHNPHLVKILILNGAKAISLHEACKNKEMKLDTFNLLIQQLIEYKRSLDERNDKNQTALHIACAVHPQFIATLVKHKARRDLLDYNGQTPLHLACRNQEITVSAIKSLIENEGIQLINQEDENGVTPFLLACQFARFEIIQKLLPHANLHLKDAKKRSPLLYLCKNTHLDLKMLHTIIQAGIPLESFNHSEFTLTTFLALIIEFRDHKLLVGAIQNGLSIGEVHEILNTSECFFHNVYFLLIKKHLISLLKTDVVNLEEIESELEFKKVLKTHVSRIFKNAQFSGNPLEIPLLLQDRQLLRFFEREIRALWGKERLQSLHQELSNQQYALADLKNMEYFVNPCHFTKTLSEHKKIPTAPDFDLQLLEKLFLEINFTDPSLPGYRDPTKLTSDGSPTTPTILHLGLQQDGNGGIRGLIKRMQERPKNFAGVPQEDSAHQKHYDDFENILKHLGHLLPQLDVDSKTSVLLDISVMGLFCGGKIAEAKRMYELYCTSSFKGLYTLENLICNQLQDHRHGIIENWIKSIPGMIYETHRYNHLMFLVGKTLNLPFADTFSVPDPYAGIEMDAKEILQKFRYEYTPMEIFENVKNHLLECLQNPQLRNYVLDWFKDNVPSNFHKQKYDRLKRKIKLLEASGNSRDEIRKKLAEEDVIQLPPDQTIEEAIAMHRRKHYLNNYKHIPLEEWKKDVYEPILDWVKNMRHKGDSPEKIYHELEKHAIVLKQVYEDEEDMPLDITPEKLVLEHRRQDHFFSEILENDWEKDMYDTILKEVAAMNRSEATHYLQDKGITLENQGSLISLLEQERAIEYQQSVIQFNKKFIIKSNSAIFRMLRKMKILNKSLKD</sequence>
<evidence type="ECO:0000256" key="1">
    <source>
        <dbReference type="ARBA" id="ARBA00022737"/>
    </source>
</evidence>
<dbReference type="SUPFAM" id="SSF140860">
    <property type="entry name" value="Pseudo ankyrin repeat-like"/>
    <property type="match status" value="1"/>
</dbReference>
<feature type="repeat" description="ANK" evidence="3">
    <location>
        <begin position="1121"/>
        <end position="1155"/>
    </location>
</feature>
<evidence type="ECO:0000313" key="4">
    <source>
        <dbReference type="EMBL" id="CCB86037.1"/>
    </source>
</evidence>
<proteinExistence type="predicted"/>
<dbReference type="EMBL" id="FR872580">
    <property type="protein sequence ID" value="CCB86037.1"/>
    <property type="molecule type" value="Genomic_DNA"/>
</dbReference>